<evidence type="ECO:0000313" key="3">
    <source>
        <dbReference type="Proteomes" id="UP000253303"/>
    </source>
</evidence>
<dbReference type="Proteomes" id="UP000253303">
    <property type="component" value="Unassembled WGS sequence"/>
</dbReference>
<dbReference type="Gene3D" id="3.40.50.410">
    <property type="entry name" value="von Willebrand factor, type A domain"/>
    <property type="match status" value="1"/>
</dbReference>
<gene>
    <name evidence="2" type="ORF">DP939_09545</name>
</gene>
<dbReference type="InterPro" id="IPR036465">
    <property type="entry name" value="vWFA_dom_sf"/>
</dbReference>
<sequence>MSEQVLPFYLVCDESASMDGEPLDAINNELPKIHQEIASNPIVADKARFSMVGFSDTAEVLLPLTDLGDIDSLPMLSSRGLTSYGAAFSLLRQAITTDIAELKQAGHTPFRPTVFFLTDGQPNDYGWEDAYGELVSPNFTARPHILAFGFGDVEHQTLTRIATFRAFVAQTGVSPAQALSEFARQLTKSIVRSATLSASNPANAPQLVLPHENVPGFTVLAADPV</sequence>
<proteinExistence type="predicted"/>
<name>A0A366M1J8_9ACTN</name>
<dbReference type="OrthoDB" id="9806395at2"/>
<evidence type="ECO:0000313" key="2">
    <source>
        <dbReference type="EMBL" id="RBQ20061.1"/>
    </source>
</evidence>
<protein>
    <recommendedName>
        <fullName evidence="1">VWFA domain-containing protein</fullName>
    </recommendedName>
</protein>
<organism evidence="2 3">
    <name type="scientific">Spongiactinospora rosea</name>
    <dbReference type="NCBI Taxonomy" id="2248750"/>
    <lineage>
        <taxon>Bacteria</taxon>
        <taxon>Bacillati</taxon>
        <taxon>Actinomycetota</taxon>
        <taxon>Actinomycetes</taxon>
        <taxon>Streptosporangiales</taxon>
        <taxon>Streptosporangiaceae</taxon>
        <taxon>Spongiactinospora</taxon>
    </lineage>
</organism>
<dbReference type="InterPro" id="IPR002035">
    <property type="entry name" value="VWF_A"/>
</dbReference>
<evidence type="ECO:0000259" key="1">
    <source>
        <dbReference type="PROSITE" id="PS50234"/>
    </source>
</evidence>
<reference evidence="2 3" key="1">
    <citation type="submission" date="2018-06" db="EMBL/GenBank/DDBJ databases">
        <title>Sphaerisporangium craniellae sp. nov., isolated from a marine sponge in the South China Sea.</title>
        <authorList>
            <person name="Li L."/>
        </authorList>
    </citation>
    <scope>NUCLEOTIDE SEQUENCE [LARGE SCALE GENOMIC DNA]</scope>
    <source>
        <strain evidence="2 3">LHW63015</strain>
    </source>
</reference>
<dbReference type="SMART" id="SM00327">
    <property type="entry name" value="VWA"/>
    <property type="match status" value="1"/>
</dbReference>
<accession>A0A366M1J8</accession>
<comment type="caution">
    <text evidence="2">The sequence shown here is derived from an EMBL/GenBank/DDBJ whole genome shotgun (WGS) entry which is preliminary data.</text>
</comment>
<dbReference type="Pfam" id="PF00092">
    <property type="entry name" value="VWA"/>
    <property type="match status" value="1"/>
</dbReference>
<keyword evidence="3" id="KW-1185">Reference proteome</keyword>
<dbReference type="SUPFAM" id="SSF53300">
    <property type="entry name" value="vWA-like"/>
    <property type="match status" value="1"/>
</dbReference>
<dbReference type="PROSITE" id="PS50234">
    <property type="entry name" value="VWFA"/>
    <property type="match status" value="1"/>
</dbReference>
<dbReference type="EMBL" id="QMEY01000003">
    <property type="protein sequence ID" value="RBQ20061.1"/>
    <property type="molecule type" value="Genomic_DNA"/>
</dbReference>
<feature type="domain" description="VWFA" evidence="1">
    <location>
        <begin position="7"/>
        <end position="186"/>
    </location>
</feature>
<dbReference type="AlphaFoldDB" id="A0A366M1J8"/>
<dbReference type="RefSeq" id="WP_113980266.1">
    <property type="nucleotide sequence ID" value="NZ_QMEY01000003.1"/>
</dbReference>